<reference evidence="2" key="1">
    <citation type="submission" date="2024-07" db="EMBL/GenBank/DDBJ databases">
        <title>Two chromosome-level genome assemblies of Korean endemic species Abeliophyllum distichum and Forsythia ovata (Oleaceae).</title>
        <authorList>
            <person name="Jang H."/>
        </authorList>
    </citation>
    <scope>NUCLEOTIDE SEQUENCE [LARGE SCALE GENOMIC DNA]</scope>
</reference>
<name>A0ABD1P504_9LAMI</name>
<evidence type="ECO:0000313" key="2">
    <source>
        <dbReference type="Proteomes" id="UP001604277"/>
    </source>
</evidence>
<accession>A0ABD1P504</accession>
<organism evidence="1 2">
    <name type="scientific">Forsythia ovata</name>
    <dbReference type="NCBI Taxonomy" id="205694"/>
    <lineage>
        <taxon>Eukaryota</taxon>
        <taxon>Viridiplantae</taxon>
        <taxon>Streptophyta</taxon>
        <taxon>Embryophyta</taxon>
        <taxon>Tracheophyta</taxon>
        <taxon>Spermatophyta</taxon>
        <taxon>Magnoliopsida</taxon>
        <taxon>eudicotyledons</taxon>
        <taxon>Gunneridae</taxon>
        <taxon>Pentapetalae</taxon>
        <taxon>asterids</taxon>
        <taxon>lamiids</taxon>
        <taxon>Lamiales</taxon>
        <taxon>Oleaceae</taxon>
        <taxon>Forsythieae</taxon>
        <taxon>Forsythia</taxon>
    </lineage>
</organism>
<dbReference type="AlphaFoldDB" id="A0ABD1P504"/>
<dbReference type="Proteomes" id="UP001604277">
    <property type="component" value="Unassembled WGS sequence"/>
</dbReference>
<keyword evidence="2" id="KW-1185">Reference proteome</keyword>
<evidence type="ECO:0000313" key="1">
    <source>
        <dbReference type="EMBL" id="KAL2458958.1"/>
    </source>
</evidence>
<gene>
    <name evidence="1" type="ORF">Fot_55244</name>
</gene>
<comment type="caution">
    <text evidence="1">The sequence shown here is derived from an EMBL/GenBank/DDBJ whole genome shotgun (WGS) entry which is preliminary data.</text>
</comment>
<proteinExistence type="predicted"/>
<protein>
    <submittedName>
        <fullName evidence="1">Callose synthase 12</fullName>
    </submittedName>
</protein>
<sequence length="137" mass="16168">MIHNLLANYPFIRYLEVRAVAATLRTVGDLRQPPFSPWQPHYDLLDWLALFFGFQSSNVRNQREHIVFHLSKAQMRLSLPPDNIDTLNPFVLRRFCHTLLKNYSNYLNLKSNTWSTLRFLAIVIRCWNAVQFGFKGD</sequence>
<dbReference type="PANTHER" id="PTHR12741:SF7">
    <property type="entry name" value="CALLOSE SYNTHASE 12"/>
    <property type="match status" value="1"/>
</dbReference>
<dbReference type="EMBL" id="JBFOLJ010000025">
    <property type="protein sequence ID" value="KAL2458958.1"/>
    <property type="molecule type" value="Genomic_DNA"/>
</dbReference>
<dbReference type="PANTHER" id="PTHR12741">
    <property type="entry name" value="LYST-INTERACTING PROTEIN LIP5 DOPAMINE RESPONSIVE PROTEIN DRG-1"/>
    <property type="match status" value="1"/>
</dbReference>